<dbReference type="SUPFAM" id="SSF51430">
    <property type="entry name" value="NAD(P)-linked oxidoreductase"/>
    <property type="match status" value="1"/>
</dbReference>
<gene>
    <name evidence="5" type="ordered locus">Sked_23010</name>
</gene>
<evidence type="ECO:0000256" key="2">
    <source>
        <dbReference type="ARBA" id="ARBA00022857"/>
    </source>
</evidence>
<feature type="domain" description="NADP-dependent oxidoreductase" evidence="4">
    <location>
        <begin position="27"/>
        <end position="331"/>
    </location>
</feature>
<organism evidence="5 6">
    <name type="scientific">Sanguibacter keddieii (strain ATCC 51767 / DSM 10542 / NCFB 3025 / ST-74)</name>
    <dbReference type="NCBI Taxonomy" id="446469"/>
    <lineage>
        <taxon>Bacteria</taxon>
        <taxon>Bacillati</taxon>
        <taxon>Actinomycetota</taxon>
        <taxon>Actinomycetes</taxon>
        <taxon>Micrococcales</taxon>
        <taxon>Sanguibacteraceae</taxon>
        <taxon>Sanguibacter</taxon>
    </lineage>
</organism>
<sequence length="347" mass="37143">MRSPADDRHAPLPCRRVGRSGLSVSALSLGLWQNFGDGTPAADQRGLVLHALDAGVVHFDLANNYGPPPGSAETGFGRILRTDLARHRHELSISTKAGYRQWPGPRGEGGSRGYLLASLDQSLRRLGVDEVDIFYSHRFDPTTPLEETIGALATAVSSGRALYAGISSYSATRTQEALTVAASMGLPLTVHQPSYSLLNRWIEEPDASGRSLLDVAGESGTGLVTFSPLAQGLLTDRYRDGVPESSRAARGTSFQREYLSEANLASVDRLRTVAQQRGQTLAQMALAWCLRDDRVSAVLVGARTTQQLDENLAALDAPGFTADELASIDEAAVDGDLNLWASRSSAL</sequence>
<dbReference type="InterPro" id="IPR036812">
    <property type="entry name" value="NAD(P)_OxRdtase_dom_sf"/>
</dbReference>
<dbReference type="Pfam" id="PF00248">
    <property type="entry name" value="Aldo_ket_red"/>
    <property type="match status" value="1"/>
</dbReference>
<dbReference type="GO" id="GO:0016491">
    <property type="term" value="F:oxidoreductase activity"/>
    <property type="evidence" value="ECO:0007669"/>
    <property type="project" value="UniProtKB-KW"/>
</dbReference>
<dbReference type="PANTHER" id="PTHR43150:SF4">
    <property type="entry name" value="L-GLYCERALDEHYDE 3-PHOSPHATE REDUCTASE"/>
    <property type="match status" value="1"/>
</dbReference>
<name>D1BJ22_SANKS</name>
<dbReference type="PANTHER" id="PTHR43150">
    <property type="entry name" value="HYPERKINETIC, ISOFORM M"/>
    <property type="match status" value="1"/>
</dbReference>
<comment type="similarity">
    <text evidence="1">Belongs to the shaker potassium channel beta subunit family.</text>
</comment>
<evidence type="ECO:0000256" key="3">
    <source>
        <dbReference type="ARBA" id="ARBA00023002"/>
    </source>
</evidence>
<dbReference type="PRINTS" id="PR01577">
    <property type="entry name" value="KCNABCHANNEL"/>
</dbReference>
<keyword evidence="2" id="KW-0521">NADP</keyword>
<keyword evidence="3" id="KW-0560">Oxidoreductase</keyword>
<keyword evidence="6" id="KW-1185">Reference proteome</keyword>
<evidence type="ECO:0000256" key="1">
    <source>
        <dbReference type="ARBA" id="ARBA00006515"/>
    </source>
</evidence>
<dbReference type="GO" id="GO:0051596">
    <property type="term" value="P:methylglyoxal catabolic process"/>
    <property type="evidence" value="ECO:0007669"/>
    <property type="project" value="TreeGrafter"/>
</dbReference>
<dbReference type="HOGENOM" id="CLU_023205_2_0_11"/>
<dbReference type="RefSeq" id="WP_012867285.1">
    <property type="nucleotide sequence ID" value="NC_013521.1"/>
</dbReference>
<dbReference type="InterPro" id="IPR005399">
    <property type="entry name" value="K_chnl_volt-dep_bsu_KCNAB-rel"/>
</dbReference>
<dbReference type="AlphaFoldDB" id="D1BJ22"/>
<dbReference type="Proteomes" id="UP000000322">
    <property type="component" value="Chromosome"/>
</dbReference>
<accession>D1BJ22</accession>
<evidence type="ECO:0000259" key="4">
    <source>
        <dbReference type="Pfam" id="PF00248"/>
    </source>
</evidence>
<dbReference type="InterPro" id="IPR023210">
    <property type="entry name" value="NADP_OxRdtase_dom"/>
</dbReference>
<dbReference type="KEGG" id="ske:Sked_23010"/>
<reference evidence="5 6" key="1">
    <citation type="journal article" date="2009" name="Stand. Genomic Sci.">
        <title>Complete genome sequence of Sanguibacter keddieii type strain (ST-74).</title>
        <authorList>
            <person name="Ivanova N."/>
            <person name="Sikorski J."/>
            <person name="Sims D."/>
            <person name="Brettin T."/>
            <person name="Detter J.C."/>
            <person name="Han C."/>
            <person name="Lapidus A."/>
            <person name="Copeland A."/>
            <person name="Glavina Del Rio T."/>
            <person name="Nolan M."/>
            <person name="Chen F."/>
            <person name="Lucas S."/>
            <person name="Tice H."/>
            <person name="Cheng J.F."/>
            <person name="Bruce D."/>
            <person name="Goodwin L."/>
            <person name="Pitluck S."/>
            <person name="Pati A."/>
            <person name="Mavromatis K."/>
            <person name="Chen A."/>
            <person name="Palaniappan K."/>
            <person name="D'haeseleer P."/>
            <person name="Chain P."/>
            <person name="Bristow J."/>
            <person name="Eisen J.A."/>
            <person name="Markowitz V."/>
            <person name="Hugenholtz P."/>
            <person name="Goker M."/>
            <person name="Pukall R."/>
            <person name="Klenk H.P."/>
            <person name="Kyrpides N.C."/>
        </authorList>
    </citation>
    <scope>NUCLEOTIDE SEQUENCE [LARGE SCALE GENOMIC DNA]</scope>
    <source>
        <strain evidence="6">ATCC 51767 / DSM 10542 / NCFB 3025 / ST-74</strain>
    </source>
</reference>
<dbReference type="eggNOG" id="COG0667">
    <property type="taxonomic scope" value="Bacteria"/>
</dbReference>
<proteinExistence type="inferred from homology"/>
<dbReference type="EMBL" id="CP001819">
    <property type="protein sequence ID" value="ACZ22216.1"/>
    <property type="molecule type" value="Genomic_DNA"/>
</dbReference>
<protein>
    <submittedName>
        <fullName evidence="5">Predicted oxidoreductase, aryl-alcohol dehydrogenase like protein</fullName>
    </submittedName>
</protein>
<evidence type="ECO:0000313" key="5">
    <source>
        <dbReference type="EMBL" id="ACZ22216.1"/>
    </source>
</evidence>
<dbReference type="Gene3D" id="3.20.20.100">
    <property type="entry name" value="NADP-dependent oxidoreductase domain"/>
    <property type="match status" value="1"/>
</dbReference>
<dbReference type="OrthoDB" id="9768793at2"/>
<evidence type="ECO:0000313" key="6">
    <source>
        <dbReference type="Proteomes" id="UP000000322"/>
    </source>
</evidence>